<name>A0AAD4BY08_BOLED</name>
<keyword evidence="10" id="KW-0539">Nucleus</keyword>
<feature type="compositionally biased region" description="Low complexity" evidence="11">
    <location>
        <begin position="461"/>
        <end position="494"/>
    </location>
</feature>
<dbReference type="CDD" id="cd09080">
    <property type="entry name" value="TDP2"/>
    <property type="match status" value="1"/>
</dbReference>
<organism evidence="13 14">
    <name type="scientific">Boletus edulis BED1</name>
    <dbReference type="NCBI Taxonomy" id="1328754"/>
    <lineage>
        <taxon>Eukaryota</taxon>
        <taxon>Fungi</taxon>
        <taxon>Dikarya</taxon>
        <taxon>Basidiomycota</taxon>
        <taxon>Agaricomycotina</taxon>
        <taxon>Agaricomycetes</taxon>
        <taxon>Agaricomycetidae</taxon>
        <taxon>Boletales</taxon>
        <taxon>Boletineae</taxon>
        <taxon>Boletaceae</taxon>
        <taxon>Boletoideae</taxon>
        <taxon>Boletus</taxon>
    </lineage>
</organism>
<evidence type="ECO:0000256" key="7">
    <source>
        <dbReference type="ARBA" id="ARBA00022801"/>
    </source>
</evidence>
<keyword evidence="5" id="KW-0479">Metal-binding</keyword>
<accession>A0AAD4BY08</accession>
<gene>
    <name evidence="13" type="ORF">L210DRAFT_3397519</name>
</gene>
<evidence type="ECO:0000256" key="10">
    <source>
        <dbReference type="ARBA" id="ARBA00023242"/>
    </source>
</evidence>
<dbReference type="Proteomes" id="UP001194468">
    <property type="component" value="Unassembled WGS sequence"/>
</dbReference>
<evidence type="ECO:0000259" key="12">
    <source>
        <dbReference type="Pfam" id="PF03372"/>
    </source>
</evidence>
<evidence type="ECO:0000256" key="6">
    <source>
        <dbReference type="ARBA" id="ARBA00022763"/>
    </source>
</evidence>
<dbReference type="InterPro" id="IPR005135">
    <property type="entry name" value="Endo/exonuclease/phosphatase"/>
</dbReference>
<protein>
    <submittedName>
        <fullName evidence="13">Endonuclease/exonuclease/phosphatase</fullName>
    </submittedName>
</protein>
<dbReference type="Pfam" id="PF03372">
    <property type="entry name" value="Exo_endo_phos"/>
    <property type="match status" value="1"/>
</dbReference>
<comment type="cofactor">
    <cofactor evidence="2">
        <name>Mg(2+)</name>
        <dbReference type="ChEBI" id="CHEBI:18420"/>
    </cofactor>
</comment>
<reference evidence="13" key="2">
    <citation type="journal article" date="2020" name="Nat. Commun.">
        <title>Large-scale genome sequencing of mycorrhizal fungi provides insights into the early evolution of symbiotic traits.</title>
        <authorList>
            <person name="Miyauchi S."/>
            <person name="Kiss E."/>
            <person name="Kuo A."/>
            <person name="Drula E."/>
            <person name="Kohler A."/>
            <person name="Sanchez-Garcia M."/>
            <person name="Morin E."/>
            <person name="Andreopoulos B."/>
            <person name="Barry K.W."/>
            <person name="Bonito G."/>
            <person name="Buee M."/>
            <person name="Carver A."/>
            <person name="Chen C."/>
            <person name="Cichocki N."/>
            <person name="Clum A."/>
            <person name="Culley D."/>
            <person name="Crous P.W."/>
            <person name="Fauchery L."/>
            <person name="Girlanda M."/>
            <person name="Hayes R.D."/>
            <person name="Keri Z."/>
            <person name="LaButti K."/>
            <person name="Lipzen A."/>
            <person name="Lombard V."/>
            <person name="Magnuson J."/>
            <person name="Maillard F."/>
            <person name="Murat C."/>
            <person name="Nolan M."/>
            <person name="Ohm R.A."/>
            <person name="Pangilinan J."/>
            <person name="Pereira M.F."/>
            <person name="Perotto S."/>
            <person name="Peter M."/>
            <person name="Pfister S."/>
            <person name="Riley R."/>
            <person name="Sitrit Y."/>
            <person name="Stielow J.B."/>
            <person name="Szollosi G."/>
            <person name="Zifcakova L."/>
            <person name="Stursova M."/>
            <person name="Spatafora J.W."/>
            <person name="Tedersoo L."/>
            <person name="Vaario L.M."/>
            <person name="Yamada A."/>
            <person name="Yan M."/>
            <person name="Wang P."/>
            <person name="Xu J."/>
            <person name="Bruns T."/>
            <person name="Baldrian P."/>
            <person name="Vilgalys R."/>
            <person name="Dunand C."/>
            <person name="Henrissat B."/>
            <person name="Grigoriev I.V."/>
            <person name="Hibbett D."/>
            <person name="Nagy L.G."/>
            <person name="Martin F.M."/>
        </authorList>
    </citation>
    <scope>NUCLEOTIDE SEQUENCE</scope>
    <source>
        <strain evidence="13">BED1</strain>
    </source>
</reference>
<evidence type="ECO:0000256" key="1">
    <source>
        <dbReference type="ARBA" id="ARBA00001936"/>
    </source>
</evidence>
<keyword evidence="8" id="KW-0460">Magnesium</keyword>
<comment type="subcellular location">
    <subcellularLocation>
        <location evidence="3">Nucleus</location>
        <location evidence="3">PML body</location>
    </subcellularLocation>
</comment>
<keyword evidence="4" id="KW-0540">Nuclease</keyword>
<dbReference type="InterPro" id="IPR036691">
    <property type="entry name" value="Endo/exonu/phosph_ase_sf"/>
</dbReference>
<dbReference type="Gene3D" id="3.60.10.10">
    <property type="entry name" value="Endonuclease/exonuclease/phosphatase"/>
    <property type="match status" value="1"/>
</dbReference>
<evidence type="ECO:0000256" key="11">
    <source>
        <dbReference type="SAM" id="MobiDB-lite"/>
    </source>
</evidence>
<evidence type="ECO:0000313" key="14">
    <source>
        <dbReference type="Proteomes" id="UP001194468"/>
    </source>
</evidence>
<evidence type="ECO:0000256" key="3">
    <source>
        <dbReference type="ARBA" id="ARBA00004322"/>
    </source>
</evidence>
<comment type="caution">
    <text evidence="13">The sequence shown here is derived from an EMBL/GenBank/DDBJ whole genome shotgun (WGS) entry which is preliminary data.</text>
</comment>
<dbReference type="PANTHER" id="PTHR15822">
    <property type="entry name" value="TRAF AND TNF RECEPTOR-ASSOCIATED PROTEIN"/>
    <property type="match status" value="1"/>
</dbReference>
<feature type="region of interest" description="Disordered" evidence="11">
    <location>
        <begin position="456"/>
        <end position="494"/>
    </location>
</feature>
<dbReference type="GO" id="GO:0003697">
    <property type="term" value="F:single-stranded DNA binding"/>
    <property type="evidence" value="ECO:0007669"/>
    <property type="project" value="TreeGrafter"/>
</dbReference>
<evidence type="ECO:0000256" key="8">
    <source>
        <dbReference type="ARBA" id="ARBA00022842"/>
    </source>
</evidence>
<dbReference type="GO" id="GO:0006302">
    <property type="term" value="P:double-strand break repair"/>
    <property type="evidence" value="ECO:0007669"/>
    <property type="project" value="TreeGrafter"/>
</dbReference>
<proteinExistence type="predicted"/>
<dbReference type="EMBL" id="WHUW01000009">
    <property type="protein sequence ID" value="KAF8442334.1"/>
    <property type="molecule type" value="Genomic_DNA"/>
</dbReference>
<comment type="cofactor">
    <cofactor evidence="1">
        <name>Mn(2+)</name>
        <dbReference type="ChEBI" id="CHEBI:29035"/>
    </cofactor>
</comment>
<evidence type="ECO:0000313" key="13">
    <source>
        <dbReference type="EMBL" id="KAF8442334.1"/>
    </source>
</evidence>
<keyword evidence="6" id="KW-0227">DNA damage</keyword>
<dbReference type="PANTHER" id="PTHR15822:SF4">
    <property type="entry name" value="TYROSYL-DNA PHOSPHODIESTERASE 2"/>
    <property type="match status" value="1"/>
</dbReference>
<dbReference type="SUPFAM" id="SSF56219">
    <property type="entry name" value="DNase I-like"/>
    <property type="match status" value="1"/>
</dbReference>
<reference evidence="13" key="1">
    <citation type="submission" date="2019-10" db="EMBL/GenBank/DDBJ databases">
        <authorList>
            <consortium name="DOE Joint Genome Institute"/>
            <person name="Kuo A."/>
            <person name="Miyauchi S."/>
            <person name="Kiss E."/>
            <person name="Drula E."/>
            <person name="Kohler A."/>
            <person name="Sanchez-Garcia M."/>
            <person name="Andreopoulos B."/>
            <person name="Barry K.W."/>
            <person name="Bonito G."/>
            <person name="Buee M."/>
            <person name="Carver A."/>
            <person name="Chen C."/>
            <person name="Cichocki N."/>
            <person name="Clum A."/>
            <person name="Culley D."/>
            <person name="Crous P.W."/>
            <person name="Fauchery L."/>
            <person name="Girlanda M."/>
            <person name="Hayes R."/>
            <person name="Keri Z."/>
            <person name="LaButti K."/>
            <person name="Lipzen A."/>
            <person name="Lombard V."/>
            <person name="Magnuson J."/>
            <person name="Maillard F."/>
            <person name="Morin E."/>
            <person name="Murat C."/>
            <person name="Nolan M."/>
            <person name="Ohm R."/>
            <person name="Pangilinan J."/>
            <person name="Pereira M."/>
            <person name="Perotto S."/>
            <person name="Peter M."/>
            <person name="Riley R."/>
            <person name="Sitrit Y."/>
            <person name="Stielow B."/>
            <person name="Szollosi G."/>
            <person name="Zifcakova L."/>
            <person name="Stursova M."/>
            <person name="Spatafora J.W."/>
            <person name="Tedersoo L."/>
            <person name="Vaario L.-M."/>
            <person name="Yamada A."/>
            <person name="Yan M."/>
            <person name="Wang P."/>
            <person name="Xu J."/>
            <person name="Bruns T."/>
            <person name="Baldrian P."/>
            <person name="Vilgalys R."/>
            <person name="Henrissat B."/>
            <person name="Grigoriev I.V."/>
            <person name="Hibbett D."/>
            <person name="Nagy L.G."/>
            <person name="Martin F.M."/>
        </authorList>
    </citation>
    <scope>NUCLEOTIDE SEQUENCE</scope>
    <source>
        <strain evidence="13">BED1</strain>
    </source>
</reference>
<evidence type="ECO:0000256" key="2">
    <source>
        <dbReference type="ARBA" id="ARBA00001946"/>
    </source>
</evidence>
<keyword evidence="14" id="KW-1185">Reference proteome</keyword>
<evidence type="ECO:0000256" key="5">
    <source>
        <dbReference type="ARBA" id="ARBA00022723"/>
    </source>
</evidence>
<evidence type="ECO:0000256" key="9">
    <source>
        <dbReference type="ARBA" id="ARBA00023204"/>
    </source>
</evidence>
<dbReference type="GO" id="GO:0046872">
    <property type="term" value="F:metal ion binding"/>
    <property type="evidence" value="ECO:0007669"/>
    <property type="project" value="UniProtKB-KW"/>
</dbReference>
<feature type="domain" description="Endonuclease/exonuclease/phosphatase" evidence="12">
    <location>
        <begin position="27"/>
        <end position="282"/>
    </location>
</feature>
<keyword evidence="7" id="KW-0378">Hydrolase</keyword>
<dbReference type="InterPro" id="IPR051547">
    <property type="entry name" value="TDP2-like"/>
</dbReference>
<dbReference type="GO" id="GO:0005737">
    <property type="term" value="C:cytoplasm"/>
    <property type="evidence" value="ECO:0007669"/>
    <property type="project" value="TreeGrafter"/>
</dbReference>
<dbReference type="GO" id="GO:0004519">
    <property type="term" value="F:endonuclease activity"/>
    <property type="evidence" value="ECO:0007669"/>
    <property type="project" value="UniProtKB-KW"/>
</dbReference>
<dbReference type="GO" id="GO:0070260">
    <property type="term" value="F:5'-tyrosyl-DNA phosphodiesterase activity"/>
    <property type="evidence" value="ECO:0007669"/>
    <property type="project" value="TreeGrafter"/>
</dbReference>
<sequence length="521" mass="55427">MHKKRWAQTSNCARGIKEPLPSSFRLLTWNIDFASKAPKRRLAAALEYIRRDVFECKTPSERPNPCCILLQEVSVQAFTLILANEWVQGSFLVVPSSTEKWPHGAHYGNVTLISRMLPVCGAFTIDFSNSNMTRNGLFVDLKLAVPAPPHAPRLSDGIVQMRIANTHLESLPQGARARPEQLGIIAESLQEYDLHGGVVGGDMNAIGPSDMRIAEQVGLTDAWQGSEEEEEGITWGHQPPSQYPPRRLDKVLWVARGGVEVEEPVRVGVGAKCGTGEWISDHYGLVTNVHVPARYSLFRHRILRRRGRRTGGARRCDYSAGYGAGEPTMKTAFASVALFVSGALAQFMINTPSNVVECEPLQLNWQGGTRDILPGATPNGIAIESFPQTNSTSYTWLVNIASGTSIGLTVRDNTGVAAQSAAVTVNPGSMSFPYLIGHKICLVLRVLMLCAASPGPTVSDSGSSTAPATVTGGSSTAGTGTATGASSSPTSTSTSKSGASANIAQFGAAGIIGVAVAALFL</sequence>
<evidence type="ECO:0000256" key="4">
    <source>
        <dbReference type="ARBA" id="ARBA00022722"/>
    </source>
</evidence>
<dbReference type="AlphaFoldDB" id="A0AAD4BY08"/>
<keyword evidence="13" id="KW-0255">Endonuclease</keyword>
<keyword evidence="9" id="KW-0234">DNA repair</keyword>